<dbReference type="Proteomes" id="UP001642464">
    <property type="component" value="Unassembled WGS sequence"/>
</dbReference>
<keyword evidence="1" id="KW-0479">Metal-binding</keyword>
<keyword evidence="3" id="KW-0819">tRNA processing</keyword>
<organism evidence="9 10">
    <name type="scientific">Durusdinium trenchii</name>
    <dbReference type="NCBI Taxonomy" id="1381693"/>
    <lineage>
        <taxon>Eukaryota</taxon>
        <taxon>Sar</taxon>
        <taxon>Alveolata</taxon>
        <taxon>Dinophyceae</taxon>
        <taxon>Suessiales</taxon>
        <taxon>Symbiodiniaceae</taxon>
        <taxon>Durusdinium</taxon>
    </lineage>
</organism>
<dbReference type="Pfam" id="PF02985">
    <property type="entry name" value="HEAT"/>
    <property type="match status" value="1"/>
</dbReference>
<name>A0ABP0PSI3_9DINO</name>
<dbReference type="InterPro" id="IPR004453">
    <property type="entry name" value="QueG"/>
</dbReference>
<dbReference type="Pfam" id="PF01370">
    <property type="entry name" value="Epimerase"/>
    <property type="match status" value="1"/>
</dbReference>
<gene>
    <name evidence="9" type="ORF">SCF082_LOCUS37302</name>
</gene>
<dbReference type="InterPro" id="IPR001509">
    <property type="entry name" value="Epimerase_deHydtase"/>
</dbReference>
<dbReference type="PROSITE" id="PS51379">
    <property type="entry name" value="4FE4S_FER_2"/>
    <property type="match status" value="1"/>
</dbReference>
<evidence type="ECO:0000259" key="8">
    <source>
        <dbReference type="PROSITE" id="PS51379"/>
    </source>
</evidence>
<dbReference type="HAMAP" id="MF_00916">
    <property type="entry name" value="QueG"/>
    <property type="match status" value="1"/>
</dbReference>
<feature type="domain" description="4Fe-4S ferredoxin-type" evidence="8">
    <location>
        <begin position="199"/>
        <end position="229"/>
    </location>
</feature>
<dbReference type="InterPro" id="IPR017900">
    <property type="entry name" value="4Fe4S_Fe_S_CS"/>
</dbReference>
<accession>A0ABP0PSI3</accession>
<keyword evidence="5" id="KW-0671">Queuosine biosynthesis</keyword>
<dbReference type="PROSITE" id="PS00198">
    <property type="entry name" value="4FE4S_FER_1"/>
    <property type="match status" value="1"/>
</dbReference>
<evidence type="ECO:0000256" key="1">
    <source>
        <dbReference type="ARBA" id="ARBA00022485"/>
    </source>
</evidence>
<dbReference type="Pfam" id="PF13484">
    <property type="entry name" value="Fer4_16"/>
    <property type="match status" value="1"/>
</dbReference>
<comment type="caution">
    <text evidence="9">The sequence shown here is derived from an EMBL/GenBank/DDBJ whole genome shotgun (WGS) entry which is preliminary data.</text>
</comment>
<reference evidence="9 10" key="1">
    <citation type="submission" date="2024-02" db="EMBL/GenBank/DDBJ databases">
        <authorList>
            <person name="Chen Y."/>
            <person name="Shah S."/>
            <person name="Dougan E. K."/>
            <person name="Thang M."/>
            <person name="Chan C."/>
        </authorList>
    </citation>
    <scope>NUCLEOTIDE SEQUENCE [LARGE SCALE GENOMIC DNA]</scope>
</reference>
<dbReference type="CDD" id="cd05266">
    <property type="entry name" value="SDR_a4"/>
    <property type="match status" value="1"/>
</dbReference>
<dbReference type="NCBIfam" id="TIGR00276">
    <property type="entry name" value="tRNA epoxyqueuosine(34) reductase QueG"/>
    <property type="match status" value="1"/>
</dbReference>
<dbReference type="SUPFAM" id="SSF46548">
    <property type="entry name" value="alpha-helical ferredoxin"/>
    <property type="match status" value="1"/>
</dbReference>
<proteinExistence type="inferred from homology"/>
<dbReference type="PANTHER" id="PTHR30002">
    <property type="entry name" value="EPOXYQUEUOSINE REDUCTASE"/>
    <property type="match status" value="1"/>
</dbReference>
<keyword evidence="6" id="KW-0560">Oxidoreductase</keyword>
<feature type="region of interest" description="Disordered" evidence="7">
    <location>
        <begin position="1"/>
        <end position="21"/>
    </location>
</feature>
<evidence type="ECO:0000256" key="7">
    <source>
        <dbReference type="SAM" id="MobiDB-lite"/>
    </source>
</evidence>
<evidence type="ECO:0000256" key="4">
    <source>
        <dbReference type="ARBA" id="ARBA00022737"/>
    </source>
</evidence>
<dbReference type="InterPro" id="IPR000357">
    <property type="entry name" value="HEAT"/>
</dbReference>
<dbReference type="Pfam" id="PF08331">
    <property type="entry name" value="QueG_DUF1730"/>
    <property type="match status" value="1"/>
</dbReference>
<keyword evidence="10" id="KW-1185">Reference proteome</keyword>
<sequence length="660" mass="71408">MRQHGTIETAAGKAAGHAPVSRQGQDIKAALARRAAALGFDIVRVTRPDAVPHAGERLRTFLAHGRHGTMDWMETTADRRMDPGALWPEARSVIMLAMSYAPDQDPMDALSEPLNGVVSAYAKRRDYHDVLKGKLKDLASFLAQRTEAPVKVFVDTAPLMEKPLAEAAGIGWQGKHTNLVSRHGGSWYFLGAILSAADITPDAPETDHCGSCTRCLDVCPTNAFPAPYQLDARRCIAYLTIEHKGHIAEEFRAAIGNRVFGCDDCLAVCPWNKYAQTAHETRLATRPELDNPPLRELLALDDAAFRERFRGTPVKRTGRDRVIRNSLIAAGNSGDASLLPSVDPLLADPSPLVRAMAIWALHRMDRRSARMTNLFCFGLGYSAEALARRVRLLGWHVAGTVRTPEKAERLAALGYETFVFDGTSPSPAVRSALANATHLVASAAPDDDGDPALRCHATDIATAPNLRWIGYLSTIGVYGNTDGAWIDETAATNPGSPRAKRRVAAETAWLAFGQDHGKRVGIFRLGGIYGPSRSPIDDVRSGHARRIVKPGQVFNRIHVEDIASVLLAAAEGRGTETVYNVVDGDPSPSADVVAYAAELLGVAPPPEIPIDDADLSPMAQSFYAENRRVRNARLSEDLGITLACPNYREGLKAILAAGRT</sequence>
<evidence type="ECO:0000313" key="9">
    <source>
        <dbReference type="EMBL" id="CAK9077829.1"/>
    </source>
</evidence>
<keyword evidence="1" id="KW-0004">4Fe-4S</keyword>
<dbReference type="InterPro" id="IPR013542">
    <property type="entry name" value="QueG_DUF1730"/>
</dbReference>
<keyword evidence="1" id="KW-0411">Iron-sulfur</keyword>
<dbReference type="Gene3D" id="3.30.70.20">
    <property type="match status" value="1"/>
</dbReference>
<dbReference type="SUPFAM" id="SSF51735">
    <property type="entry name" value="NAD(P)-binding Rossmann-fold domains"/>
    <property type="match status" value="1"/>
</dbReference>
<evidence type="ECO:0000256" key="5">
    <source>
        <dbReference type="ARBA" id="ARBA00022785"/>
    </source>
</evidence>
<dbReference type="InterPro" id="IPR017896">
    <property type="entry name" value="4Fe4S_Fe-S-bd"/>
</dbReference>
<evidence type="ECO:0000256" key="2">
    <source>
        <dbReference type="ARBA" id="ARBA00022490"/>
    </source>
</evidence>
<evidence type="ECO:0000313" key="10">
    <source>
        <dbReference type="Proteomes" id="UP001642464"/>
    </source>
</evidence>
<keyword evidence="4" id="KW-0677">Repeat</keyword>
<dbReference type="InterPro" id="IPR036291">
    <property type="entry name" value="NAD(P)-bd_dom_sf"/>
</dbReference>
<dbReference type="PANTHER" id="PTHR30002:SF4">
    <property type="entry name" value="EPOXYQUEUOSINE REDUCTASE"/>
    <property type="match status" value="1"/>
</dbReference>
<evidence type="ECO:0000256" key="3">
    <source>
        <dbReference type="ARBA" id="ARBA00022694"/>
    </source>
</evidence>
<evidence type="ECO:0000256" key="6">
    <source>
        <dbReference type="ARBA" id="ARBA00023002"/>
    </source>
</evidence>
<keyword evidence="1" id="KW-0408">Iron</keyword>
<dbReference type="Gene3D" id="3.40.50.720">
    <property type="entry name" value="NAD(P)-binding Rossmann-like Domain"/>
    <property type="match status" value="1"/>
</dbReference>
<keyword evidence="2" id="KW-0963">Cytoplasm</keyword>
<protein>
    <submittedName>
        <fullName evidence="9">Epoxyqueuosine reductase (Queuosine biosynthesis protein QueG)</fullName>
    </submittedName>
</protein>
<dbReference type="EMBL" id="CAXAMM010037891">
    <property type="protein sequence ID" value="CAK9077829.1"/>
    <property type="molecule type" value="Genomic_DNA"/>
</dbReference>